<dbReference type="PROSITE" id="PS00092">
    <property type="entry name" value="N6_MTASE"/>
    <property type="match status" value="1"/>
</dbReference>
<accession>X1ITB9</accession>
<dbReference type="PANTHER" id="PTHR33841:SF1">
    <property type="entry name" value="DNA METHYLTRANSFERASE A"/>
    <property type="match status" value="1"/>
</dbReference>
<dbReference type="SUPFAM" id="SSF53335">
    <property type="entry name" value="S-adenosyl-L-methionine-dependent methyltransferases"/>
    <property type="match status" value="1"/>
</dbReference>
<dbReference type="InterPro" id="IPR002052">
    <property type="entry name" value="DNA_methylase_N6_adenine_CS"/>
</dbReference>
<feature type="domain" description="DNA methylase adenine-specific" evidence="6">
    <location>
        <begin position="6"/>
        <end position="295"/>
    </location>
</feature>
<dbReference type="InterPro" id="IPR050953">
    <property type="entry name" value="N4_N6_ade-DNA_methylase"/>
</dbReference>
<dbReference type="PANTHER" id="PTHR33841">
    <property type="entry name" value="DNA METHYLTRANSFERASE YEEA-RELATED"/>
    <property type="match status" value="1"/>
</dbReference>
<name>X1ITB9_9ZZZZ</name>
<dbReference type="Pfam" id="PF02384">
    <property type="entry name" value="N6_Mtase"/>
    <property type="match status" value="1"/>
</dbReference>
<feature type="non-terminal residue" evidence="7">
    <location>
        <position position="304"/>
    </location>
</feature>
<proteinExistence type="predicted"/>
<evidence type="ECO:0000313" key="7">
    <source>
        <dbReference type="EMBL" id="GAH60788.1"/>
    </source>
</evidence>
<dbReference type="InterPro" id="IPR003356">
    <property type="entry name" value="DNA_methylase_A-5"/>
</dbReference>
<evidence type="ECO:0000256" key="1">
    <source>
        <dbReference type="ARBA" id="ARBA00011900"/>
    </source>
</evidence>
<organism evidence="7">
    <name type="scientific">marine sediment metagenome</name>
    <dbReference type="NCBI Taxonomy" id="412755"/>
    <lineage>
        <taxon>unclassified sequences</taxon>
        <taxon>metagenomes</taxon>
        <taxon>ecological metagenomes</taxon>
    </lineage>
</organism>
<reference evidence="7" key="1">
    <citation type="journal article" date="2014" name="Front. Microbiol.">
        <title>High frequency of phylogenetically diverse reductive dehalogenase-homologous genes in deep subseafloor sedimentary metagenomes.</title>
        <authorList>
            <person name="Kawai M."/>
            <person name="Futagami T."/>
            <person name="Toyoda A."/>
            <person name="Takaki Y."/>
            <person name="Nishi S."/>
            <person name="Hori S."/>
            <person name="Arai W."/>
            <person name="Tsubouchi T."/>
            <person name="Morono Y."/>
            <person name="Uchiyama I."/>
            <person name="Ito T."/>
            <person name="Fujiyama A."/>
            <person name="Inagaki F."/>
            <person name="Takami H."/>
        </authorList>
    </citation>
    <scope>NUCLEOTIDE SEQUENCE</scope>
    <source>
        <strain evidence="7">Expedition CK06-06</strain>
    </source>
</reference>
<dbReference type="EC" id="2.1.1.72" evidence="1"/>
<gene>
    <name evidence="7" type="ORF">S03H2_27317</name>
</gene>
<dbReference type="PRINTS" id="PR00507">
    <property type="entry name" value="N12N6MTFRASE"/>
</dbReference>
<dbReference type="GO" id="GO:0032259">
    <property type="term" value="P:methylation"/>
    <property type="evidence" value="ECO:0007669"/>
    <property type="project" value="UniProtKB-KW"/>
</dbReference>
<evidence type="ECO:0000256" key="5">
    <source>
        <dbReference type="ARBA" id="ARBA00047942"/>
    </source>
</evidence>
<comment type="catalytic activity">
    <reaction evidence="5">
        <text>a 2'-deoxyadenosine in DNA + S-adenosyl-L-methionine = an N(6)-methyl-2'-deoxyadenosine in DNA + S-adenosyl-L-homocysteine + H(+)</text>
        <dbReference type="Rhea" id="RHEA:15197"/>
        <dbReference type="Rhea" id="RHEA-COMP:12418"/>
        <dbReference type="Rhea" id="RHEA-COMP:12419"/>
        <dbReference type="ChEBI" id="CHEBI:15378"/>
        <dbReference type="ChEBI" id="CHEBI:57856"/>
        <dbReference type="ChEBI" id="CHEBI:59789"/>
        <dbReference type="ChEBI" id="CHEBI:90615"/>
        <dbReference type="ChEBI" id="CHEBI:90616"/>
        <dbReference type="EC" id="2.1.1.72"/>
    </reaction>
</comment>
<dbReference type="EMBL" id="BARU01016439">
    <property type="protein sequence ID" value="GAH60788.1"/>
    <property type="molecule type" value="Genomic_DNA"/>
</dbReference>
<dbReference type="Gene3D" id="3.40.50.150">
    <property type="entry name" value="Vaccinia Virus protein VP39"/>
    <property type="match status" value="1"/>
</dbReference>
<evidence type="ECO:0000259" key="6">
    <source>
        <dbReference type="Pfam" id="PF02384"/>
    </source>
</evidence>
<evidence type="ECO:0000256" key="2">
    <source>
        <dbReference type="ARBA" id="ARBA00022603"/>
    </source>
</evidence>
<dbReference type="GO" id="GO:0003677">
    <property type="term" value="F:DNA binding"/>
    <property type="evidence" value="ECO:0007669"/>
    <property type="project" value="InterPro"/>
</dbReference>
<dbReference type="GO" id="GO:0008170">
    <property type="term" value="F:N-methyltransferase activity"/>
    <property type="evidence" value="ECO:0007669"/>
    <property type="project" value="InterPro"/>
</dbReference>
<keyword evidence="4" id="KW-0680">Restriction system</keyword>
<keyword evidence="2" id="KW-0489">Methyltransferase</keyword>
<keyword evidence="3" id="KW-0808">Transferase</keyword>
<dbReference type="GO" id="GO:0009307">
    <property type="term" value="P:DNA restriction-modification system"/>
    <property type="evidence" value="ECO:0007669"/>
    <property type="project" value="UniProtKB-KW"/>
</dbReference>
<evidence type="ECO:0000256" key="4">
    <source>
        <dbReference type="ARBA" id="ARBA00022747"/>
    </source>
</evidence>
<comment type="caution">
    <text evidence="7">The sequence shown here is derived from an EMBL/GenBank/DDBJ whole genome shotgun (WGS) entry which is preliminary data.</text>
</comment>
<dbReference type="InterPro" id="IPR029063">
    <property type="entry name" value="SAM-dependent_MTases_sf"/>
</dbReference>
<protein>
    <recommendedName>
        <fullName evidence="1">site-specific DNA-methyltransferase (adenine-specific)</fullName>
        <ecNumber evidence="1">2.1.1.72</ecNumber>
    </recommendedName>
</protein>
<evidence type="ECO:0000256" key="3">
    <source>
        <dbReference type="ARBA" id="ARBA00022679"/>
    </source>
</evidence>
<dbReference type="GO" id="GO:0009007">
    <property type="term" value="F:site-specific DNA-methyltransferase (adenine-specific) activity"/>
    <property type="evidence" value="ECO:0007669"/>
    <property type="project" value="UniProtKB-EC"/>
</dbReference>
<dbReference type="AlphaFoldDB" id="X1ITB9"/>
<sequence length="304" mass="35109">MIKNCDKKRIKDLGIFYTPQEVVDFIFEILNIWKENQINRWKTKEGKPKYPSVIDPSVGEGIFLKTALVKNFTKPEWIFGLDIDEDAVKKWKEINLLKEFGGEDKNLEAHFFHQNGLEKIKWEQHRYKYRYKLKQIDIENQQFDTVVGNPPYGGLGLGHTNLSDDLIAQLAKFEIFPKTVKNDLNTANLQSDLFGSEKSFSLNSDVKQKLKSFSIEILFLERFIQLTKPGGWIAIIIPDGILTNSNAIYVREFIANKAKVEAIVSLPRNTFKNVGTNAKTSILFLRKLKNDEKQKLEYPVFLSS</sequence>